<gene>
    <name evidence="3" type="ORF">CA606_04365</name>
</gene>
<dbReference type="EMBL" id="CP023315">
    <property type="protein sequence ID" value="ATC31649.1"/>
    <property type="molecule type" value="Genomic_DNA"/>
</dbReference>
<feature type="domain" description="3-keto-alpha-glucoside-1,2-lyase/3-keto-2-hydroxy-glucal hydratase" evidence="2">
    <location>
        <begin position="55"/>
        <end position="256"/>
    </location>
</feature>
<evidence type="ECO:0000256" key="1">
    <source>
        <dbReference type="SAM" id="SignalP"/>
    </source>
</evidence>
<reference evidence="4" key="1">
    <citation type="submission" date="2017-09" db="EMBL/GenBank/DDBJ databases">
        <title>Genome evolution observed in wild isolates of Caulobacter crescentus.</title>
        <authorList>
            <person name="Ely B."/>
            <person name="Wilson K."/>
            <person name="Scott D."/>
        </authorList>
    </citation>
    <scope>NUCLEOTIDE SEQUENCE [LARGE SCALE GENOMIC DNA]</scope>
    <source>
        <strain evidence="4">CB13b1a</strain>
    </source>
</reference>
<dbReference type="Proteomes" id="UP000217311">
    <property type="component" value="Chromosome"/>
</dbReference>
<evidence type="ECO:0000313" key="3">
    <source>
        <dbReference type="EMBL" id="ATC31649.1"/>
    </source>
</evidence>
<dbReference type="Gene3D" id="2.60.120.560">
    <property type="entry name" value="Exo-inulinase, domain 1"/>
    <property type="match status" value="1"/>
</dbReference>
<dbReference type="RefSeq" id="WP_096051102.1">
    <property type="nucleotide sequence ID" value="NZ_CP023315.3"/>
</dbReference>
<feature type="chain" id="PRO_5013284749" evidence="1">
    <location>
        <begin position="26"/>
        <end position="261"/>
    </location>
</feature>
<dbReference type="GO" id="GO:0016787">
    <property type="term" value="F:hydrolase activity"/>
    <property type="evidence" value="ECO:0007669"/>
    <property type="project" value="InterPro"/>
</dbReference>
<feature type="signal peptide" evidence="1">
    <location>
        <begin position="1"/>
        <end position="25"/>
    </location>
</feature>
<sequence length="261" mass="27661">MTIKPIMGLASFAVCMGLLGAAASAQTRPEDTEVWKPAPAVVTPASALGGAPSDAIILFDGRNLDQWVTAADKSPAGWTVADGVITVDKARGNIETKRSFGDYQLHLEWRIPADIAGSGQARGNSGVFLASTGSRDQGYEVQILDSYQSATYVNGQAGAVYKQHPPLANANRKPGEWQTYDIIWRAPVFGADGALARPASVTVLHNGVLVQDNAVLAGETVYIGKPGYKAHGSSPIKLQAHGDPSAPISFRNIWVRELALR</sequence>
<dbReference type="InterPro" id="IPR010496">
    <property type="entry name" value="AL/BT2_dom"/>
</dbReference>
<dbReference type="AlphaFoldDB" id="A0A290MPC8"/>
<organism evidence="3 4">
    <name type="scientific">Caulobacter vibrioides</name>
    <name type="common">Caulobacter crescentus</name>
    <dbReference type="NCBI Taxonomy" id="155892"/>
    <lineage>
        <taxon>Bacteria</taxon>
        <taxon>Pseudomonadati</taxon>
        <taxon>Pseudomonadota</taxon>
        <taxon>Alphaproteobacteria</taxon>
        <taxon>Caulobacterales</taxon>
        <taxon>Caulobacteraceae</taxon>
        <taxon>Caulobacter</taxon>
    </lineage>
</organism>
<dbReference type="Pfam" id="PF06439">
    <property type="entry name" value="3keto-disac_hyd"/>
    <property type="match status" value="1"/>
</dbReference>
<keyword evidence="1" id="KW-0732">Signal</keyword>
<accession>A0A290MPC8</accession>
<name>A0A290MPC8_CAUVI</name>
<proteinExistence type="predicted"/>
<evidence type="ECO:0000313" key="4">
    <source>
        <dbReference type="Proteomes" id="UP000217311"/>
    </source>
</evidence>
<evidence type="ECO:0000259" key="2">
    <source>
        <dbReference type="Pfam" id="PF06439"/>
    </source>
</evidence>
<protein>
    <submittedName>
        <fullName evidence="3">DUF1080 domain-containing protein</fullName>
    </submittedName>
</protein>